<evidence type="ECO:0000256" key="5">
    <source>
        <dbReference type="ARBA" id="ARBA00048552"/>
    </source>
</evidence>
<dbReference type="SUPFAM" id="SSF64484">
    <property type="entry name" value="beta and beta-prime subunits of DNA dependent RNA-polymerase"/>
    <property type="match status" value="1"/>
</dbReference>
<dbReference type="InterPro" id="IPR007645">
    <property type="entry name" value="RNA_pol_Rpb2_3"/>
</dbReference>
<dbReference type="GO" id="GO:0032549">
    <property type="term" value="F:ribonucleoside binding"/>
    <property type="evidence" value="ECO:0007669"/>
    <property type="project" value="InterPro"/>
</dbReference>
<dbReference type="GO" id="GO:0003677">
    <property type="term" value="F:DNA binding"/>
    <property type="evidence" value="ECO:0007669"/>
    <property type="project" value="UniProtKB-UniRule"/>
</dbReference>
<comment type="similarity">
    <text evidence="6 7">Belongs to the RNA polymerase beta chain family.</text>
</comment>
<proteinExistence type="inferred from homology"/>
<dbReference type="InterPro" id="IPR007641">
    <property type="entry name" value="RNA_pol_Rpb2_7"/>
</dbReference>
<feature type="domain" description="RNA polymerase beta subunit protrusion" evidence="12">
    <location>
        <begin position="27"/>
        <end position="506"/>
    </location>
</feature>
<keyword evidence="4 6" id="KW-0804">Transcription</keyword>
<keyword evidence="2 6" id="KW-0808">Transferase</keyword>
<dbReference type="InterPro" id="IPR019462">
    <property type="entry name" value="DNA-dir_RNA_pol_bsu_external_1"/>
</dbReference>
<evidence type="ECO:0000256" key="4">
    <source>
        <dbReference type="ARBA" id="ARBA00023163"/>
    </source>
</evidence>
<dbReference type="FunFam" id="3.90.1110.10:FF:000004">
    <property type="entry name" value="DNA-directed RNA polymerase subunit beta"/>
    <property type="match status" value="1"/>
</dbReference>
<dbReference type="InterPro" id="IPR007644">
    <property type="entry name" value="RNA_pol_bsu_protrusion"/>
</dbReference>
<accession>A0A656QJC9</accession>
<feature type="domain" description="RNA polymerase Rpb2" evidence="11">
    <location>
        <begin position="361"/>
        <end position="460"/>
    </location>
</feature>
<dbReference type="EMBL" id="JFHD01000022">
    <property type="protein sequence ID" value="KDR27794.1"/>
    <property type="molecule type" value="Genomic_DNA"/>
</dbReference>
<dbReference type="Gene3D" id="3.90.1110.10">
    <property type="entry name" value="RNA polymerase Rpb2, domain 2"/>
    <property type="match status" value="2"/>
</dbReference>
<evidence type="ECO:0000259" key="12">
    <source>
        <dbReference type="Pfam" id="PF04563"/>
    </source>
</evidence>
<gene>
    <name evidence="6 15" type="primary">rpoB</name>
    <name evidence="15" type="ORF">BG60_15655</name>
</gene>
<dbReference type="FunFam" id="2.40.50.100:FF:000006">
    <property type="entry name" value="DNA-directed RNA polymerase subunit beta"/>
    <property type="match status" value="1"/>
</dbReference>
<dbReference type="PANTHER" id="PTHR20856">
    <property type="entry name" value="DNA-DIRECTED RNA POLYMERASE I SUBUNIT 2"/>
    <property type="match status" value="1"/>
</dbReference>
<dbReference type="InterPro" id="IPR007120">
    <property type="entry name" value="DNA-dir_RNAP_su2_dom"/>
</dbReference>
<dbReference type="GO" id="GO:0006351">
    <property type="term" value="P:DNA-templated transcription"/>
    <property type="evidence" value="ECO:0007669"/>
    <property type="project" value="UniProtKB-UniRule"/>
</dbReference>
<dbReference type="CDD" id="cd00653">
    <property type="entry name" value="RNA_pol_B_RPB2"/>
    <property type="match status" value="1"/>
</dbReference>
<name>A0A656QJC9_9BURK</name>
<evidence type="ECO:0000256" key="3">
    <source>
        <dbReference type="ARBA" id="ARBA00022695"/>
    </source>
</evidence>
<dbReference type="NCBIfam" id="TIGR02013">
    <property type="entry name" value="rpoB"/>
    <property type="match status" value="1"/>
</dbReference>
<evidence type="ECO:0000259" key="10">
    <source>
        <dbReference type="Pfam" id="PF04560"/>
    </source>
</evidence>
<evidence type="ECO:0000313" key="15">
    <source>
        <dbReference type="EMBL" id="KDR27794.1"/>
    </source>
</evidence>
<dbReference type="OrthoDB" id="9803954at2"/>
<dbReference type="RefSeq" id="WP_008343804.1">
    <property type="nucleotide sequence ID" value="NZ_CADFFU010000036.1"/>
</dbReference>
<dbReference type="Gene3D" id="3.90.1100.10">
    <property type="match status" value="2"/>
</dbReference>
<evidence type="ECO:0000256" key="7">
    <source>
        <dbReference type="RuleBase" id="RU000434"/>
    </source>
</evidence>
<feature type="domain" description="DNA-directed RNA polymerase beta subunit external 1" evidence="14">
    <location>
        <begin position="597"/>
        <end position="662"/>
    </location>
</feature>
<dbReference type="Pfam" id="PF04563">
    <property type="entry name" value="RNA_pol_Rpb2_1"/>
    <property type="match status" value="1"/>
</dbReference>
<comment type="function">
    <text evidence="6 8">DNA-dependent RNA polymerase catalyzes the transcription of DNA into RNA using the four ribonucleoside triphosphates as substrates.</text>
</comment>
<dbReference type="InterPro" id="IPR015712">
    <property type="entry name" value="DNA-dir_RNA_pol_su2"/>
</dbReference>
<dbReference type="InterPro" id="IPR037033">
    <property type="entry name" value="DNA-dir_RNAP_su2_hyb_sf"/>
</dbReference>
<dbReference type="PROSITE" id="PS01166">
    <property type="entry name" value="RNA_POL_BETA"/>
    <property type="match status" value="1"/>
</dbReference>
<dbReference type="Pfam" id="PF04560">
    <property type="entry name" value="RNA_pol_Rpb2_7"/>
    <property type="match status" value="1"/>
</dbReference>
<comment type="caution">
    <text evidence="15">The sequence shown here is derived from an EMBL/GenBank/DDBJ whole genome shotgun (WGS) entry which is preliminary data.</text>
</comment>
<dbReference type="Proteomes" id="UP000027451">
    <property type="component" value="Unassembled WGS sequence"/>
</dbReference>
<keyword evidence="16" id="KW-1185">Reference proteome</keyword>
<dbReference type="Pfam" id="PF10385">
    <property type="entry name" value="RNA_pol_Rpb2_45"/>
    <property type="match status" value="1"/>
</dbReference>
<dbReference type="Gene3D" id="2.40.270.10">
    <property type="entry name" value="DNA-directed RNA polymerase, subunit 2, domain 6"/>
    <property type="match status" value="2"/>
</dbReference>
<dbReference type="Gene3D" id="3.90.1800.10">
    <property type="entry name" value="RNA polymerase alpha subunit dimerisation domain"/>
    <property type="match status" value="1"/>
</dbReference>
<dbReference type="FunFam" id="2.40.50.150:FF:000001">
    <property type="entry name" value="DNA-directed RNA polymerase subunit beta"/>
    <property type="match status" value="1"/>
</dbReference>
<dbReference type="InterPro" id="IPR014724">
    <property type="entry name" value="RNA_pol_RPB2_OB-fold"/>
</dbReference>
<sequence>MQYSFTEKKRIRKSFAKRPIVHQVPFLLATQLESFQTFLQADTSSSQRKSEGLQAAFSSVFPIVSHNGFARLEFVSYMLSPPAFNIKECQQRGLTYCSALRAKVRLVLLDKESPSKPVVKEVKEQEVYMGEIPLMTPTGSFVINGTERVIVSQLHRSPGVFFEHDKGKTHSSGKLLFSARIIPYRGSWLDFEFDPKDVLYFRVDRRRKMPVTILLKAIGMSPEQILANFFVFDNFALMSEGAQMEFVPERLRGEVARFDIQDRDGNVIVTKDKRINAKHIRDLENAKTKFISVPEEYLLGRVLAKNVIDPETGEVIANANEEITETVLEKLREAKVKDIQTLYTNDLDQGPYISSTLRIDETADKMAARIAIYRMMRPGEPPTEEAVEALFNRLFYSEDAYDLSKVGRMKFNRRVGRDEIIGPMTLQDDDILATIKILVELRNGKGEVDDIDHLGNRRVRCVGELAENQFRAGLVRVERAVKERLGQAESENLMPHDLINSKPISSAIREFFGSSQLSQFMDQTNPLSEITHKRRVSALGPGGLTRERAGFEVRDVHPTHYGRVCPIETPEGPNIGLINSLALYAHLNEYGFLETPYRKVVDSKVTDQIDYLSAIEEGRYVIAQANAAVSEDGTLTDELVSSREAGETLMVTPDRIQYMDVAPSQIVSVAASLIPFLEHDDANRALMGSNMQRQAVPCLRPEKPVVGTGIERTVAVDSGTTVQALRGGVVDYVDAGRIVIRVNDDEAVAGDVGVDIYNLIKYTRSNQNTNINQRPIAKVGDKVARGDVLADGASTDLGELALGQNMLVAFMPWNGYNFEDSILISEKVVADDRYTSIHIEELNVVARDTKLGPEEITRDISNLAEVQLGRLDESGIVYIGAEVEAGDVLVGKVTPKGETQLTPEEKLLRAIFGEKASDVKDTSLRVPSGMSGTVIDVQVFTREGITRDKRAQQIIDDELKRYRLDLNDQLRIVEGDAFSRLARMLNGKVANGGPKKLAKGTKIDLAYLEDLDHYHWFDIRLADEEAAAQLEAIKDSIEQKRHQFDLAFEEKRKKLTQGDELPPGVLKMVKVYLAVKRRLQPGDKMAGRHGNKGVVSKIVPIEDMPYMADGRPADVVLNPLGVPSRMNVGQILEVHLGWAAKGLGWRIGEMMQRQAKIEEMRQFLTQIYNESGRQEELDKFSDDEILELAKNLREGVPFATPVFDGATEHEMTRALDLAFPDDIATNLGMTPSKNQVTLYDGRTGEAFERTVTVGYMHYLKLHHLVDDKMHARSTGPYSLVTQQPLGGKAQFGGQRFGEMEVWALEAYGASYVLQEMLTVKSDDVTGRTKVYENLVKGDHVIDAGMPESFNVLVKEIRSLGIDIDLDRN</sequence>
<evidence type="ECO:0000256" key="6">
    <source>
        <dbReference type="HAMAP-Rule" id="MF_01321"/>
    </source>
</evidence>
<keyword evidence="3 6" id="KW-0548">Nucleotidyltransferase</keyword>
<feature type="domain" description="RNA polymerase Rpb2" evidence="11">
    <location>
        <begin position="156"/>
        <end position="228"/>
    </location>
</feature>
<organism evidence="15 16">
    <name type="scientific">Caballeronia zhejiangensis</name>
    <dbReference type="NCBI Taxonomy" id="871203"/>
    <lineage>
        <taxon>Bacteria</taxon>
        <taxon>Pseudomonadati</taxon>
        <taxon>Pseudomonadota</taxon>
        <taxon>Betaproteobacteria</taxon>
        <taxon>Burkholderiales</taxon>
        <taxon>Burkholderiaceae</taxon>
        <taxon>Caballeronia</taxon>
    </lineage>
</organism>
<protein>
    <recommendedName>
        <fullName evidence="6 8">DNA-directed RNA polymerase subunit beta</fullName>
        <shortName evidence="6">RNAP subunit beta</shortName>
        <ecNumber evidence="6 8">2.7.7.6</ecNumber>
    </recommendedName>
    <alternativeName>
        <fullName evidence="6">RNA polymerase subunit beta</fullName>
    </alternativeName>
    <alternativeName>
        <fullName evidence="6">Transcriptase subunit beta</fullName>
    </alternativeName>
</protein>
<evidence type="ECO:0000313" key="16">
    <source>
        <dbReference type="Proteomes" id="UP000027451"/>
    </source>
</evidence>
<dbReference type="FunFam" id="3.90.1800.10:FF:000001">
    <property type="entry name" value="DNA-directed RNA polymerase subunit beta"/>
    <property type="match status" value="1"/>
</dbReference>
<feature type="domain" description="RNA polymerase Rpb2" evidence="10">
    <location>
        <begin position="1292"/>
        <end position="1365"/>
    </location>
</feature>
<comment type="subunit">
    <text evidence="6 8">The RNAP catalytic core consists of 2 alpha, 1 beta, 1 beta' and 1 omega subunit. When a sigma factor is associated with the core the holoenzyme is formed, which can initiate transcription.</text>
</comment>
<comment type="catalytic activity">
    <reaction evidence="5 6 8">
        <text>RNA(n) + a ribonucleoside 5'-triphosphate = RNA(n+1) + diphosphate</text>
        <dbReference type="Rhea" id="RHEA:21248"/>
        <dbReference type="Rhea" id="RHEA-COMP:14527"/>
        <dbReference type="Rhea" id="RHEA-COMP:17342"/>
        <dbReference type="ChEBI" id="CHEBI:33019"/>
        <dbReference type="ChEBI" id="CHEBI:61557"/>
        <dbReference type="ChEBI" id="CHEBI:140395"/>
        <dbReference type="EC" id="2.7.7.6"/>
    </reaction>
</comment>
<evidence type="ECO:0000259" key="14">
    <source>
        <dbReference type="Pfam" id="PF10385"/>
    </source>
</evidence>
<evidence type="ECO:0000259" key="11">
    <source>
        <dbReference type="Pfam" id="PF04561"/>
    </source>
</evidence>
<evidence type="ECO:0000259" key="13">
    <source>
        <dbReference type="Pfam" id="PF04565"/>
    </source>
</evidence>
<dbReference type="GO" id="GO:0003899">
    <property type="term" value="F:DNA-directed RNA polymerase activity"/>
    <property type="evidence" value="ECO:0007669"/>
    <property type="project" value="UniProtKB-UniRule"/>
</dbReference>
<feature type="domain" description="DNA-directed RNA polymerase subunit 2 hybrid-binding" evidence="9">
    <location>
        <begin position="726"/>
        <end position="1290"/>
    </location>
</feature>
<dbReference type="Gene3D" id="2.40.50.150">
    <property type="match status" value="1"/>
</dbReference>
<dbReference type="Pfam" id="PF04565">
    <property type="entry name" value="RNA_pol_Rpb2_3"/>
    <property type="match status" value="1"/>
</dbReference>
<dbReference type="Gene3D" id="2.40.50.100">
    <property type="match status" value="1"/>
</dbReference>
<dbReference type="Pfam" id="PF00562">
    <property type="entry name" value="RNA_pol_Rpb2_6"/>
    <property type="match status" value="1"/>
</dbReference>
<evidence type="ECO:0000256" key="2">
    <source>
        <dbReference type="ARBA" id="ARBA00022679"/>
    </source>
</evidence>
<evidence type="ECO:0000256" key="8">
    <source>
        <dbReference type="RuleBase" id="RU363031"/>
    </source>
</evidence>
<keyword evidence="1 6" id="KW-0240">DNA-directed RNA polymerase</keyword>
<dbReference type="InterPro" id="IPR007121">
    <property type="entry name" value="RNA_pol_bsu_CS"/>
</dbReference>
<dbReference type="InterPro" id="IPR037034">
    <property type="entry name" value="RNA_pol_Rpb2_2_sf"/>
</dbReference>
<dbReference type="Pfam" id="PF04561">
    <property type="entry name" value="RNA_pol_Rpb2_2"/>
    <property type="match status" value="2"/>
</dbReference>
<dbReference type="NCBIfam" id="NF001616">
    <property type="entry name" value="PRK00405.1"/>
    <property type="match status" value="1"/>
</dbReference>
<dbReference type="InterPro" id="IPR010243">
    <property type="entry name" value="RNA_pol_bsu_bac"/>
</dbReference>
<dbReference type="GO" id="GO:0000428">
    <property type="term" value="C:DNA-directed RNA polymerase complex"/>
    <property type="evidence" value="ECO:0007669"/>
    <property type="project" value="UniProtKB-KW"/>
</dbReference>
<reference evidence="15 16" key="1">
    <citation type="submission" date="2014-03" db="EMBL/GenBank/DDBJ databases">
        <title>Draft Genome Sequences of Four Burkholderia Strains.</title>
        <authorList>
            <person name="Liu X.Y."/>
            <person name="Li C.X."/>
            <person name="Xu J.H."/>
        </authorList>
    </citation>
    <scope>NUCLEOTIDE SEQUENCE [LARGE SCALE GENOMIC DNA]</scope>
    <source>
        <strain evidence="15 16">OP-1</strain>
    </source>
</reference>
<dbReference type="EC" id="2.7.7.6" evidence="6 8"/>
<dbReference type="Gene3D" id="2.30.150.10">
    <property type="entry name" value="DNA-directed RNA polymerase, beta subunit, external 1 domain"/>
    <property type="match status" value="1"/>
</dbReference>
<evidence type="ECO:0000259" key="9">
    <source>
        <dbReference type="Pfam" id="PF00562"/>
    </source>
</evidence>
<dbReference type="HAMAP" id="MF_01321">
    <property type="entry name" value="RNApol_bact_RpoB"/>
    <property type="match status" value="1"/>
</dbReference>
<dbReference type="InterPro" id="IPR007642">
    <property type="entry name" value="RNA_pol_Rpb2_2"/>
</dbReference>
<dbReference type="InterPro" id="IPR042107">
    <property type="entry name" value="DNA-dir_RNA_pol_bsu_ext_1_sf"/>
</dbReference>
<evidence type="ECO:0000256" key="1">
    <source>
        <dbReference type="ARBA" id="ARBA00022478"/>
    </source>
</evidence>
<feature type="domain" description="RNA polymerase Rpb2" evidence="13">
    <location>
        <begin position="519"/>
        <end position="586"/>
    </location>
</feature>